<evidence type="ECO:0000313" key="1">
    <source>
        <dbReference type="EMBL" id="CAG8510218.1"/>
    </source>
</evidence>
<reference evidence="1" key="1">
    <citation type="submission" date="2021-06" db="EMBL/GenBank/DDBJ databases">
        <authorList>
            <person name="Kallberg Y."/>
            <person name="Tangrot J."/>
            <person name="Rosling A."/>
        </authorList>
    </citation>
    <scope>NUCLEOTIDE SEQUENCE</scope>
    <source>
        <strain evidence="1">IL203A</strain>
    </source>
</reference>
<gene>
    <name evidence="1" type="ORF">DHETER_LOCUS3422</name>
</gene>
<comment type="caution">
    <text evidence="1">The sequence shown here is derived from an EMBL/GenBank/DDBJ whole genome shotgun (WGS) entry which is preliminary data.</text>
</comment>
<dbReference type="Proteomes" id="UP000789702">
    <property type="component" value="Unassembled WGS sequence"/>
</dbReference>
<keyword evidence="2" id="KW-1185">Reference proteome</keyword>
<dbReference type="EMBL" id="CAJVPU010002934">
    <property type="protein sequence ID" value="CAG8510218.1"/>
    <property type="molecule type" value="Genomic_DNA"/>
</dbReference>
<evidence type="ECO:0000313" key="2">
    <source>
        <dbReference type="Proteomes" id="UP000789702"/>
    </source>
</evidence>
<sequence>MSEQLTVNTLKPVYNLVELELDDYEEIELVLDTIHDLKLFFETFTNCTCRRTPKQRDLRTCFEKVGFKCFFERHFELKALEEHELELFIKLQLLSFEITDEKSDNKTFKKYTYKFNYNNSLPLCKLAYLKLCGINSYLLYTLQSYLQLNRLTNMFMEILDQFLIQYGTINRFPSPLRYQDDSEIGKVYASKKSGGEEISFQLLHDNTFNKNGKLDTISMVQLSDDHKKYLYTRIRQHIDDPYKDILCPQP</sequence>
<organism evidence="1 2">
    <name type="scientific">Dentiscutata heterogama</name>
    <dbReference type="NCBI Taxonomy" id="1316150"/>
    <lineage>
        <taxon>Eukaryota</taxon>
        <taxon>Fungi</taxon>
        <taxon>Fungi incertae sedis</taxon>
        <taxon>Mucoromycota</taxon>
        <taxon>Glomeromycotina</taxon>
        <taxon>Glomeromycetes</taxon>
        <taxon>Diversisporales</taxon>
        <taxon>Gigasporaceae</taxon>
        <taxon>Dentiscutata</taxon>
    </lineage>
</organism>
<proteinExistence type="predicted"/>
<name>A0ACA9L6M5_9GLOM</name>
<protein>
    <submittedName>
        <fullName evidence="1">13757_t:CDS:1</fullName>
    </submittedName>
</protein>
<accession>A0ACA9L6M5</accession>